<evidence type="ECO:0000313" key="1">
    <source>
        <dbReference type="EMBL" id="KAJ7417012.1"/>
    </source>
</evidence>
<gene>
    <name evidence="1" type="ORF">WISP_67487</name>
</gene>
<sequence length="102" mass="11300">MMPIRGESTIQMAKENKANDKLVEILQTPFLAGGQNGISSGLSREQNSEEPKDAAVFIQIGNAIQDSSQRQVYCTRTRSGHALRLSALEMRNFDEVHPIILT</sequence>
<comment type="caution">
    <text evidence="1">The sequence shown here is derived from an EMBL/GenBank/DDBJ whole genome shotgun (WGS) entry which is preliminary data.</text>
</comment>
<evidence type="ECO:0000313" key="2">
    <source>
        <dbReference type="Proteomes" id="UP001145742"/>
    </source>
</evidence>
<accession>A0ABQ9D8P2</accession>
<dbReference type="EMBL" id="WHWB01033785">
    <property type="protein sequence ID" value="KAJ7417012.1"/>
    <property type="molecule type" value="Genomic_DNA"/>
</dbReference>
<organism evidence="1 2">
    <name type="scientific">Willisornis vidua</name>
    <name type="common">Xingu scale-backed antbird</name>
    <dbReference type="NCBI Taxonomy" id="1566151"/>
    <lineage>
        <taxon>Eukaryota</taxon>
        <taxon>Metazoa</taxon>
        <taxon>Chordata</taxon>
        <taxon>Craniata</taxon>
        <taxon>Vertebrata</taxon>
        <taxon>Euteleostomi</taxon>
        <taxon>Archelosauria</taxon>
        <taxon>Archosauria</taxon>
        <taxon>Dinosauria</taxon>
        <taxon>Saurischia</taxon>
        <taxon>Theropoda</taxon>
        <taxon>Coelurosauria</taxon>
        <taxon>Aves</taxon>
        <taxon>Neognathae</taxon>
        <taxon>Neoaves</taxon>
        <taxon>Telluraves</taxon>
        <taxon>Australaves</taxon>
        <taxon>Passeriformes</taxon>
        <taxon>Thamnophilidae</taxon>
        <taxon>Willisornis</taxon>
    </lineage>
</organism>
<dbReference type="Proteomes" id="UP001145742">
    <property type="component" value="Unassembled WGS sequence"/>
</dbReference>
<proteinExistence type="predicted"/>
<reference evidence="1" key="1">
    <citation type="submission" date="2019-10" db="EMBL/GenBank/DDBJ databases">
        <authorList>
            <person name="Soares A.E.R."/>
            <person name="Aleixo A."/>
            <person name="Schneider P."/>
            <person name="Miyaki C.Y."/>
            <person name="Schneider M.P."/>
            <person name="Mello C."/>
            <person name="Vasconcelos A.T.R."/>
        </authorList>
    </citation>
    <scope>NUCLEOTIDE SEQUENCE</scope>
    <source>
        <tissue evidence="1">Muscle</tissue>
    </source>
</reference>
<name>A0ABQ9D8P2_9PASS</name>
<keyword evidence="2" id="KW-1185">Reference proteome</keyword>
<protein>
    <submittedName>
        <fullName evidence="1">Uncharacterized protein</fullName>
    </submittedName>
</protein>